<feature type="region of interest" description="Disordered" evidence="2">
    <location>
        <begin position="367"/>
        <end position="426"/>
    </location>
</feature>
<feature type="domain" description="Cell envelope-related transcriptional attenuator" evidence="4">
    <location>
        <begin position="126"/>
        <end position="281"/>
    </location>
</feature>
<evidence type="ECO:0000256" key="2">
    <source>
        <dbReference type="SAM" id="MobiDB-lite"/>
    </source>
</evidence>
<keyword evidence="3" id="KW-0812">Transmembrane</keyword>
<dbReference type="EMBL" id="CP141059">
    <property type="protein sequence ID" value="WQQ27137.1"/>
    <property type="molecule type" value="Genomic_DNA"/>
</dbReference>
<dbReference type="Proteomes" id="UP001327225">
    <property type="component" value="Chromosome"/>
</dbReference>
<evidence type="ECO:0000259" key="4">
    <source>
        <dbReference type="Pfam" id="PF03816"/>
    </source>
</evidence>
<keyword evidence="6" id="KW-1185">Reference proteome</keyword>
<reference evidence="6" key="1">
    <citation type="submission" date="2023-12" db="EMBL/GenBank/DDBJ databases">
        <title>Novel species in genus Nocardioides.</title>
        <authorList>
            <person name="Zhou H."/>
        </authorList>
    </citation>
    <scope>NUCLEOTIDE SEQUENCE [LARGE SCALE GENOMIC DNA]</scope>
    <source>
        <strain evidence="6">HM61</strain>
    </source>
</reference>
<dbReference type="InterPro" id="IPR050922">
    <property type="entry name" value="LytR/CpsA/Psr_CW_biosynth"/>
</dbReference>
<evidence type="ECO:0000313" key="6">
    <source>
        <dbReference type="Proteomes" id="UP001327225"/>
    </source>
</evidence>
<keyword evidence="3" id="KW-1133">Transmembrane helix</keyword>
<gene>
    <name evidence="5" type="ORF">SHK19_02670</name>
</gene>
<feature type="compositionally biased region" description="Basic and acidic residues" evidence="2">
    <location>
        <begin position="407"/>
        <end position="420"/>
    </location>
</feature>
<accession>A0ABZ0ZU09</accession>
<sequence length="426" mass="46045">MSDTPDAAGTKGDDAGSRKAQARRVSGSVANRSVAGKRRLRKRHTVGKVIAATLAVLAVGTATSVVLAYNNWNGNLDRKDVSGQLKNRPDKVEVGGPKEPLNILVLGSDTREGENNIDGLTGDGERSDTTIMLHLSADRKRAYGISIPRDTLVDRPTCYEEDGTAIPGAQDVMWNEAFSVGGAACTIQQFEQVTDIRIDNYVVIDFQGFKDMVNALDGVEVCIPEDIDDPEHGITLEAGTREIRDDEALSYVRVRAVGDGTDPNRIRRQQAFMAAMINKAISAGMLVRPDRMLSFLNAVTDSIQTDYDNVAELADLGRSFQGIGLDNIKFVTTPWVYSTAQEGRVEWTEDVEDLWQLVLDDKALSQEFEEESISAADDPEGSSAPPDEAGQTDDPSDPTESSTGGGKKNDDDGLSDDARENAGLCT</sequence>
<organism evidence="5 6">
    <name type="scientific">Nocardioides bizhenqiangii</name>
    <dbReference type="NCBI Taxonomy" id="3095076"/>
    <lineage>
        <taxon>Bacteria</taxon>
        <taxon>Bacillati</taxon>
        <taxon>Actinomycetota</taxon>
        <taxon>Actinomycetes</taxon>
        <taxon>Propionibacteriales</taxon>
        <taxon>Nocardioidaceae</taxon>
        <taxon>Nocardioides</taxon>
    </lineage>
</organism>
<dbReference type="RefSeq" id="WP_322937753.1">
    <property type="nucleotide sequence ID" value="NZ_CP141059.1"/>
</dbReference>
<comment type="similarity">
    <text evidence="1">Belongs to the LytR/CpsA/Psr (LCP) family.</text>
</comment>
<dbReference type="Gene3D" id="3.40.630.190">
    <property type="entry name" value="LCP protein"/>
    <property type="match status" value="1"/>
</dbReference>
<protein>
    <submittedName>
        <fullName evidence="5">LCP family protein</fullName>
    </submittedName>
</protein>
<feature type="compositionally biased region" description="Acidic residues" evidence="2">
    <location>
        <begin position="367"/>
        <end position="380"/>
    </location>
</feature>
<dbReference type="InterPro" id="IPR004474">
    <property type="entry name" value="LytR_CpsA_psr"/>
</dbReference>
<evidence type="ECO:0000256" key="1">
    <source>
        <dbReference type="ARBA" id="ARBA00006068"/>
    </source>
</evidence>
<dbReference type="PANTHER" id="PTHR33392">
    <property type="entry name" value="POLYISOPRENYL-TEICHOIC ACID--PEPTIDOGLYCAN TEICHOIC ACID TRANSFERASE TAGU"/>
    <property type="match status" value="1"/>
</dbReference>
<evidence type="ECO:0000313" key="5">
    <source>
        <dbReference type="EMBL" id="WQQ27137.1"/>
    </source>
</evidence>
<name>A0ABZ0ZU09_9ACTN</name>
<feature type="region of interest" description="Disordered" evidence="2">
    <location>
        <begin position="1"/>
        <end position="38"/>
    </location>
</feature>
<dbReference type="Pfam" id="PF03816">
    <property type="entry name" value="LytR_cpsA_psr"/>
    <property type="match status" value="1"/>
</dbReference>
<evidence type="ECO:0000256" key="3">
    <source>
        <dbReference type="SAM" id="Phobius"/>
    </source>
</evidence>
<dbReference type="PANTHER" id="PTHR33392:SF6">
    <property type="entry name" value="POLYISOPRENYL-TEICHOIC ACID--PEPTIDOGLYCAN TEICHOIC ACID TRANSFERASE TAGU"/>
    <property type="match status" value="1"/>
</dbReference>
<feature type="transmembrane region" description="Helical" evidence="3">
    <location>
        <begin position="46"/>
        <end position="69"/>
    </location>
</feature>
<keyword evidence="3" id="KW-0472">Membrane</keyword>
<proteinExistence type="inferred from homology"/>
<dbReference type="NCBIfam" id="TIGR00350">
    <property type="entry name" value="lytR_cpsA_psr"/>
    <property type="match status" value="1"/>
</dbReference>